<feature type="domain" description="F-box" evidence="1">
    <location>
        <begin position="3"/>
        <end position="52"/>
    </location>
</feature>
<dbReference type="AlphaFoldDB" id="A0A6A6CCJ9"/>
<dbReference type="OrthoDB" id="5279008at2759"/>
<dbReference type="GeneID" id="54561121"/>
<dbReference type="SUPFAM" id="SSF81383">
    <property type="entry name" value="F-box domain"/>
    <property type="match status" value="1"/>
</dbReference>
<dbReference type="RefSeq" id="XP_033664531.1">
    <property type="nucleotide sequence ID" value="XM_033807849.1"/>
</dbReference>
<protein>
    <recommendedName>
        <fullName evidence="1">F-box domain-containing protein</fullName>
    </recommendedName>
</protein>
<dbReference type="EMBL" id="ML993607">
    <property type="protein sequence ID" value="KAF2163642.1"/>
    <property type="molecule type" value="Genomic_DNA"/>
</dbReference>
<accession>A0A6A6CCJ9</accession>
<organism evidence="2 3">
    <name type="scientific">Zasmidium cellare ATCC 36951</name>
    <dbReference type="NCBI Taxonomy" id="1080233"/>
    <lineage>
        <taxon>Eukaryota</taxon>
        <taxon>Fungi</taxon>
        <taxon>Dikarya</taxon>
        <taxon>Ascomycota</taxon>
        <taxon>Pezizomycotina</taxon>
        <taxon>Dothideomycetes</taxon>
        <taxon>Dothideomycetidae</taxon>
        <taxon>Mycosphaerellales</taxon>
        <taxon>Mycosphaerellaceae</taxon>
        <taxon>Zasmidium</taxon>
    </lineage>
</organism>
<name>A0A6A6CCJ9_ZASCE</name>
<keyword evidence="3" id="KW-1185">Reference proteome</keyword>
<dbReference type="InterPro" id="IPR001810">
    <property type="entry name" value="F-box_dom"/>
</dbReference>
<evidence type="ECO:0000313" key="2">
    <source>
        <dbReference type="EMBL" id="KAF2163642.1"/>
    </source>
</evidence>
<dbReference type="Proteomes" id="UP000799537">
    <property type="component" value="Unassembled WGS sequence"/>
</dbReference>
<sequence length="100" mass="11181">MSASPMLHLPAELLEHVANQANERDLKALRLACRELHATTDRPFVKAFFTHRTHLVTKYSLETLVSITASPKLRGQLKSLKFATTGLPYADRPQRSGVRG</sequence>
<evidence type="ECO:0000313" key="3">
    <source>
        <dbReference type="Proteomes" id="UP000799537"/>
    </source>
</evidence>
<dbReference type="PROSITE" id="PS50181">
    <property type="entry name" value="FBOX"/>
    <property type="match status" value="1"/>
</dbReference>
<proteinExistence type="predicted"/>
<evidence type="ECO:0000259" key="1">
    <source>
        <dbReference type="PROSITE" id="PS50181"/>
    </source>
</evidence>
<reference evidence="2" key="1">
    <citation type="journal article" date="2020" name="Stud. Mycol.">
        <title>101 Dothideomycetes genomes: a test case for predicting lifestyles and emergence of pathogens.</title>
        <authorList>
            <person name="Haridas S."/>
            <person name="Albert R."/>
            <person name="Binder M."/>
            <person name="Bloem J."/>
            <person name="Labutti K."/>
            <person name="Salamov A."/>
            <person name="Andreopoulos B."/>
            <person name="Baker S."/>
            <person name="Barry K."/>
            <person name="Bills G."/>
            <person name="Bluhm B."/>
            <person name="Cannon C."/>
            <person name="Castanera R."/>
            <person name="Culley D."/>
            <person name="Daum C."/>
            <person name="Ezra D."/>
            <person name="Gonzalez J."/>
            <person name="Henrissat B."/>
            <person name="Kuo A."/>
            <person name="Liang C."/>
            <person name="Lipzen A."/>
            <person name="Lutzoni F."/>
            <person name="Magnuson J."/>
            <person name="Mondo S."/>
            <person name="Nolan M."/>
            <person name="Ohm R."/>
            <person name="Pangilinan J."/>
            <person name="Park H.-J."/>
            <person name="Ramirez L."/>
            <person name="Alfaro M."/>
            <person name="Sun H."/>
            <person name="Tritt A."/>
            <person name="Yoshinaga Y."/>
            <person name="Zwiers L.-H."/>
            <person name="Turgeon B."/>
            <person name="Goodwin S."/>
            <person name="Spatafora J."/>
            <person name="Crous P."/>
            <person name="Grigoriev I."/>
        </authorList>
    </citation>
    <scope>NUCLEOTIDE SEQUENCE</scope>
    <source>
        <strain evidence="2">ATCC 36951</strain>
    </source>
</reference>
<dbReference type="InterPro" id="IPR036047">
    <property type="entry name" value="F-box-like_dom_sf"/>
</dbReference>
<gene>
    <name evidence="2" type="ORF">M409DRAFT_25830</name>
</gene>